<gene>
    <name evidence="1" type="ORF">D6C90_04477</name>
</gene>
<reference evidence="1 2" key="1">
    <citation type="submission" date="2018-10" db="EMBL/GenBank/DDBJ databases">
        <title>Fifty Aureobasidium pullulans genomes reveal a recombining polyextremotolerant generalist.</title>
        <authorList>
            <person name="Gostincar C."/>
            <person name="Turk M."/>
            <person name="Zajc J."/>
            <person name="Gunde-Cimerman N."/>
        </authorList>
    </citation>
    <scope>NUCLEOTIDE SEQUENCE [LARGE SCALE GENOMIC DNA]</scope>
    <source>
        <strain evidence="1 2">EXF-3844</strain>
    </source>
</reference>
<sequence>MIALKTHPGCRSGLLQLYAFRLSHAYVEVVVCLRYSAMVAFICHQQSGPQNHNLSYSSCKSLLALERAMEFGVIASAIGVVGVAAQTIEVITKVRSLVQEAGDAPSNIKNIAAELEILARALSGIEMQVRQTNQPAFSDPSPALLYCQQAYEWLCFYKFLIESGLEITADHHENW</sequence>
<organism evidence="1 2">
    <name type="scientific">Aureobasidium pullulans</name>
    <name type="common">Black yeast</name>
    <name type="synonym">Pullularia pullulans</name>
    <dbReference type="NCBI Taxonomy" id="5580"/>
    <lineage>
        <taxon>Eukaryota</taxon>
        <taxon>Fungi</taxon>
        <taxon>Dikarya</taxon>
        <taxon>Ascomycota</taxon>
        <taxon>Pezizomycotina</taxon>
        <taxon>Dothideomycetes</taxon>
        <taxon>Dothideomycetidae</taxon>
        <taxon>Dothideales</taxon>
        <taxon>Saccotheciaceae</taxon>
        <taxon>Aureobasidium</taxon>
    </lineage>
</organism>
<proteinExistence type="predicted"/>
<dbReference type="Proteomes" id="UP000310121">
    <property type="component" value="Unassembled WGS sequence"/>
</dbReference>
<dbReference type="AlphaFoldDB" id="A0A4V4KRB0"/>
<evidence type="ECO:0000313" key="2">
    <source>
        <dbReference type="Proteomes" id="UP000310121"/>
    </source>
</evidence>
<evidence type="ECO:0008006" key="3">
    <source>
        <dbReference type="Google" id="ProtNLM"/>
    </source>
</evidence>
<dbReference type="EMBL" id="QZBN01000358">
    <property type="protein sequence ID" value="THZ45581.1"/>
    <property type="molecule type" value="Genomic_DNA"/>
</dbReference>
<protein>
    <recommendedName>
        <fullName evidence="3">Fungal N-terminal domain-containing protein</fullName>
    </recommendedName>
</protein>
<name>A0A4V4KRB0_AURPU</name>
<comment type="caution">
    <text evidence="1">The sequence shown here is derived from an EMBL/GenBank/DDBJ whole genome shotgun (WGS) entry which is preliminary data.</text>
</comment>
<evidence type="ECO:0000313" key="1">
    <source>
        <dbReference type="EMBL" id="THZ45581.1"/>
    </source>
</evidence>
<accession>A0A4V4KRB0</accession>